<dbReference type="Proteomes" id="UP000199152">
    <property type="component" value="Unassembled WGS sequence"/>
</dbReference>
<evidence type="ECO:0000256" key="1">
    <source>
        <dbReference type="SAM" id="MobiDB-lite"/>
    </source>
</evidence>
<evidence type="ECO:0000313" key="4">
    <source>
        <dbReference type="Proteomes" id="UP000199152"/>
    </source>
</evidence>
<organism evidence="3 4">
    <name type="scientific">Geodermatophilus ruber</name>
    <dbReference type="NCBI Taxonomy" id="504800"/>
    <lineage>
        <taxon>Bacteria</taxon>
        <taxon>Bacillati</taxon>
        <taxon>Actinomycetota</taxon>
        <taxon>Actinomycetes</taxon>
        <taxon>Geodermatophilales</taxon>
        <taxon>Geodermatophilaceae</taxon>
        <taxon>Geodermatophilus</taxon>
    </lineage>
</organism>
<dbReference type="PANTHER" id="PTHR24094:SF15">
    <property type="entry name" value="AMP-DEPENDENT SYNTHETASE_LIGASE DOMAIN-CONTAINING PROTEIN-RELATED"/>
    <property type="match status" value="1"/>
</dbReference>
<keyword evidence="4" id="KW-1185">Reference proteome</keyword>
<gene>
    <name evidence="3" type="ORF">SAMN04488085_1157</name>
</gene>
<dbReference type="PROSITE" id="PS51257">
    <property type="entry name" value="PROKAR_LIPOPROTEIN"/>
    <property type="match status" value="1"/>
</dbReference>
<proteinExistence type="predicted"/>
<protein>
    <submittedName>
        <fullName evidence="3">Excalibur calcium-binding domain-containing protein</fullName>
    </submittedName>
</protein>
<dbReference type="EMBL" id="FOSW01000015">
    <property type="protein sequence ID" value="SFL66178.1"/>
    <property type="molecule type" value="Genomic_DNA"/>
</dbReference>
<name>A0A1I4JHW5_9ACTN</name>
<evidence type="ECO:0000259" key="2">
    <source>
        <dbReference type="SMART" id="SM00894"/>
    </source>
</evidence>
<dbReference type="InParanoid" id="A0A1I4JHW5"/>
<dbReference type="Pfam" id="PF05901">
    <property type="entry name" value="Excalibur"/>
    <property type="match status" value="1"/>
</dbReference>
<sequence>MSVRPGSIARRIAAGALTLALAGGLVGCELLQDAGTGVLSDEAAVDAIAAAPPGSALATVGQVEVKGRAPRTGYERDLFGDGWGDPDRNGCDARNDILARDLTGETFRPGSNDCVVLTGTLADPYSGRTIDFRRGQDTSDDVQIDHVVAVSDAWQKGAQQWDAGTRVAFYNDPLNLLAVDGGLNMQKGDGDAATWLPPATGYRCAYVARQVAVKVEYGLWMTRAERNAVATVLSTCPEEPLPDGVTAPAPEPAPPTEVAYADCAAVRAAGAAPIHRGDPGWRDTFDGDGDGVGCES</sequence>
<dbReference type="OrthoDB" id="5196645at2"/>
<dbReference type="InterPro" id="IPR011089">
    <property type="entry name" value="GmrSD_C"/>
</dbReference>
<dbReference type="SMART" id="SM00894">
    <property type="entry name" value="Excalibur"/>
    <property type="match status" value="1"/>
</dbReference>
<feature type="region of interest" description="Disordered" evidence="1">
    <location>
        <begin position="275"/>
        <end position="296"/>
    </location>
</feature>
<reference evidence="3 4" key="1">
    <citation type="submission" date="2016-10" db="EMBL/GenBank/DDBJ databases">
        <authorList>
            <person name="de Groot N.N."/>
        </authorList>
    </citation>
    <scope>NUCLEOTIDE SEQUENCE [LARGE SCALE GENOMIC DNA]</scope>
    <source>
        <strain evidence="3 4">DSM 45317</strain>
    </source>
</reference>
<dbReference type="AlphaFoldDB" id="A0A1I4JHW5"/>
<dbReference type="PANTHER" id="PTHR24094">
    <property type="entry name" value="SECRETED PROTEIN"/>
    <property type="match status" value="1"/>
</dbReference>
<feature type="compositionally biased region" description="Basic and acidic residues" evidence="1">
    <location>
        <begin position="275"/>
        <end position="285"/>
    </location>
</feature>
<accession>A0A1I4JHW5</accession>
<dbReference type="InterPro" id="IPR008613">
    <property type="entry name" value="Excalibur_Ca-bd_domain"/>
</dbReference>
<evidence type="ECO:0000313" key="3">
    <source>
        <dbReference type="EMBL" id="SFL66178.1"/>
    </source>
</evidence>
<dbReference type="Pfam" id="PF07510">
    <property type="entry name" value="GmrSD_C"/>
    <property type="match status" value="1"/>
</dbReference>
<dbReference type="STRING" id="504800.SAMN04488085_1157"/>
<feature type="domain" description="Excalibur calcium-binding" evidence="2">
    <location>
        <begin position="259"/>
        <end position="295"/>
    </location>
</feature>
<dbReference type="RefSeq" id="WP_091328634.1">
    <property type="nucleotide sequence ID" value="NZ_FOSW01000015.1"/>
</dbReference>